<evidence type="ECO:0000256" key="1">
    <source>
        <dbReference type="ARBA" id="ARBA00004141"/>
    </source>
</evidence>
<evidence type="ECO:0000256" key="5">
    <source>
        <dbReference type="ARBA" id="ARBA00023136"/>
    </source>
</evidence>
<feature type="transmembrane region" description="Helical" evidence="8">
    <location>
        <begin position="53"/>
        <end position="74"/>
    </location>
</feature>
<feature type="transmembrane region" description="Helical" evidence="8">
    <location>
        <begin position="132"/>
        <end position="150"/>
    </location>
</feature>
<dbReference type="InterPro" id="IPR000276">
    <property type="entry name" value="GPCR_Rhodpsn"/>
</dbReference>
<dbReference type="SUPFAM" id="SSF81321">
    <property type="entry name" value="Family A G protein-coupled receptor-like"/>
    <property type="match status" value="1"/>
</dbReference>
<organism evidence="10 11">
    <name type="scientific">Actinia tenebrosa</name>
    <name type="common">Australian red waratah sea anemone</name>
    <dbReference type="NCBI Taxonomy" id="6105"/>
    <lineage>
        <taxon>Eukaryota</taxon>
        <taxon>Metazoa</taxon>
        <taxon>Cnidaria</taxon>
        <taxon>Anthozoa</taxon>
        <taxon>Hexacorallia</taxon>
        <taxon>Actiniaria</taxon>
        <taxon>Actiniidae</taxon>
        <taxon>Actinia</taxon>
    </lineage>
</organism>
<dbReference type="PRINTS" id="PR00237">
    <property type="entry name" value="GPCRRHODOPSN"/>
</dbReference>
<keyword evidence="3 8" id="KW-1133">Transmembrane helix</keyword>
<keyword evidence="2 8" id="KW-0812">Transmembrane</keyword>
<keyword evidence="5 8" id="KW-0472">Membrane</keyword>
<dbReference type="Proteomes" id="UP000515163">
    <property type="component" value="Unplaced"/>
</dbReference>
<dbReference type="InterPro" id="IPR050125">
    <property type="entry name" value="GPCR_opsins"/>
</dbReference>
<evidence type="ECO:0000259" key="9">
    <source>
        <dbReference type="PROSITE" id="PS50262"/>
    </source>
</evidence>
<dbReference type="OrthoDB" id="5967894at2759"/>
<dbReference type="Pfam" id="PF00001">
    <property type="entry name" value="7tm_1"/>
    <property type="match status" value="1"/>
</dbReference>
<evidence type="ECO:0000313" key="11">
    <source>
        <dbReference type="RefSeq" id="XP_031569862.1"/>
    </source>
</evidence>
<dbReference type="InterPro" id="IPR017452">
    <property type="entry name" value="GPCR_Rhodpsn_7TM"/>
</dbReference>
<evidence type="ECO:0000256" key="4">
    <source>
        <dbReference type="ARBA" id="ARBA00023040"/>
    </source>
</evidence>
<feature type="transmembrane region" description="Helical" evidence="8">
    <location>
        <begin position="20"/>
        <end position="41"/>
    </location>
</feature>
<evidence type="ECO:0000256" key="8">
    <source>
        <dbReference type="SAM" id="Phobius"/>
    </source>
</evidence>
<dbReference type="PROSITE" id="PS50262">
    <property type="entry name" value="G_PROTEIN_RECEP_F1_2"/>
    <property type="match status" value="1"/>
</dbReference>
<protein>
    <submittedName>
        <fullName evidence="11">Melanopsin-A-like</fullName>
    </submittedName>
</protein>
<dbReference type="AlphaFoldDB" id="A0A6P8ISJ6"/>
<keyword evidence="7" id="KW-0807">Transducer</keyword>
<dbReference type="InParanoid" id="A0A6P8ISJ6"/>
<evidence type="ECO:0000256" key="2">
    <source>
        <dbReference type="ARBA" id="ARBA00022692"/>
    </source>
</evidence>
<feature type="transmembrane region" description="Helical" evidence="8">
    <location>
        <begin position="94"/>
        <end position="111"/>
    </location>
</feature>
<feature type="transmembrane region" description="Helical" evidence="8">
    <location>
        <begin position="259"/>
        <end position="280"/>
    </location>
</feature>
<keyword evidence="10" id="KW-1185">Reference proteome</keyword>
<reference evidence="11" key="1">
    <citation type="submission" date="2025-08" db="UniProtKB">
        <authorList>
            <consortium name="RefSeq"/>
        </authorList>
    </citation>
    <scope>IDENTIFICATION</scope>
    <source>
        <tissue evidence="11">Tentacle</tissue>
    </source>
</reference>
<dbReference type="PANTHER" id="PTHR24240">
    <property type="entry name" value="OPSIN"/>
    <property type="match status" value="1"/>
</dbReference>
<dbReference type="RefSeq" id="XP_031569862.1">
    <property type="nucleotide sequence ID" value="XM_031714002.1"/>
</dbReference>
<dbReference type="GO" id="GO:0004930">
    <property type="term" value="F:G protein-coupled receptor activity"/>
    <property type="evidence" value="ECO:0007669"/>
    <property type="project" value="UniProtKB-KW"/>
</dbReference>
<feature type="domain" description="G-protein coupled receptors family 1 profile" evidence="9">
    <location>
        <begin position="32"/>
        <end position="279"/>
    </location>
</feature>
<accession>A0A6P8ISJ6</accession>
<gene>
    <name evidence="11" type="primary">LOC116304294</name>
</gene>
<evidence type="ECO:0000256" key="7">
    <source>
        <dbReference type="ARBA" id="ARBA00023224"/>
    </source>
</evidence>
<proteinExistence type="predicted"/>
<evidence type="ECO:0000313" key="10">
    <source>
        <dbReference type="Proteomes" id="UP000515163"/>
    </source>
</evidence>
<evidence type="ECO:0000256" key="6">
    <source>
        <dbReference type="ARBA" id="ARBA00023170"/>
    </source>
</evidence>
<keyword evidence="6" id="KW-0675">Receptor</keyword>
<dbReference type="CDD" id="cd00637">
    <property type="entry name" value="7tm_classA_rhodopsin-like"/>
    <property type="match status" value="1"/>
</dbReference>
<feature type="transmembrane region" description="Helical" evidence="8">
    <location>
        <begin position="170"/>
        <end position="193"/>
    </location>
</feature>
<feature type="transmembrane region" description="Helical" evidence="8">
    <location>
        <begin position="232"/>
        <end position="253"/>
    </location>
</feature>
<dbReference type="Gene3D" id="1.20.1070.10">
    <property type="entry name" value="Rhodopsin 7-helix transmembrane proteins"/>
    <property type="match status" value="1"/>
</dbReference>
<dbReference type="KEGG" id="aten:116304294"/>
<dbReference type="GO" id="GO:0016020">
    <property type="term" value="C:membrane"/>
    <property type="evidence" value="ECO:0007669"/>
    <property type="project" value="UniProtKB-SubCell"/>
</dbReference>
<keyword evidence="4" id="KW-0297">G-protein coupled receptor</keyword>
<comment type="subcellular location">
    <subcellularLocation>
        <location evidence="1">Membrane</location>
        <topology evidence="1">Multi-pass membrane protein</topology>
    </subcellularLocation>
</comment>
<dbReference type="GeneID" id="116304294"/>
<sequence length="299" mass="34056">MRHEEENITMAITSSSPLATVVAVFCFMTIGINFVVCYQIYRRRSLRSSCTGLIVANLAVVDILVSLKDLPLLVSVSMTGRWYFEEHWCRSYGLTNVIYIIVSVSTLVTISTEQYFTATNSGKQGNSNRPALLGYIIAHTTMSYSLSLLWSKYVFITRKAFCQVDWPPSGLTFTLIASVIFLMPVSFLVYNLFNQGNDEIQEEKSKQQLLEQSKDDSDDDGEADYSQIRLQFAVGLFLISWCPYVLESFFSISDDVPNLVGLSCAFIPIFTTTLIPFWYLKWRRQMERIAQPKAFILQC</sequence>
<evidence type="ECO:0000256" key="3">
    <source>
        <dbReference type="ARBA" id="ARBA00022989"/>
    </source>
</evidence>
<name>A0A6P8ISJ6_ACTTE</name>